<gene>
    <name evidence="1" type="ORF">C1H46_037464</name>
</gene>
<dbReference type="EMBL" id="VIEB01000992">
    <property type="protein sequence ID" value="TQD77018.1"/>
    <property type="molecule type" value="Genomic_DNA"/>
</dbReference>
<sequence length="198" mass="22220">MGFQDIVGGRLGCNYEKIAKSNEKVGRPERQQWVKKMNGRPKGFRLSRSWKLTLKIFSVVVWTSRITRICSDIVNRKKVDLAYPTIIFSSKGGLPVLFHPSVRSCSIKYCSPKLFPYTLPEVDKAEGGGDEVWAAANCKSSISNGLGCIQRRGEALSVVTGSTWRQGRRREGSKKRKKIEGVGKITFLPLKAIMRIRT</sequence>
<accession>A0A540KS30</accession>
<dbReference type="Proteomes" id="UP000315295">
    <property type="component" value="Unassembled WGS sequence"/>
</dbReference>
<comment type="caution">
    <text evidence="1">The sequence shown here is derived from an EMBL/GenBank/DDBJ whole genome shotgun (WGS) entry which is preliminary data.</text>
</comment>
<keyword evidence="2" id="KW-1185">Reference proteome</keyword>
<proteinExistence type="predicted"/>
<dbReference type="AlphaFoldDB" id="A0A540KS30"/>
<reference evidence="1 2" key="1">
    <citation type="journal article" date="2019" name="G3 (Bethesda)">
        <title>Sequencing of a Wild Apple (Malus baccata) Genome Unravels the Differences Between Cultivated and Wild Apple Species Regarding Disease Resistance and Cold Tolerance.</title>
        <authorList>
            <person name="Chen X."/>
        </authorList>
    </citation>
    <scope>NUCLEOTIDE SEQUENCE [LARGE SCALE GENOMIC DNA]</scope>
    <source>
        <strain evidence="2">cv. Shandingzi</strain>
        <tissue evidence="1">Leaves</tissue>
    </source>
</reference>
<protein>
    <submittedName>
        <fullName evidence="1">Uncharacterized protein</fullName>
    </submittedName>
</protein>
<evidence type="ECO:0000313" key="2">
    <source>
        <dbReference type="Proteomes" id="UP000315295"/>
    </source>
</evidence>
<evidence type="ECO:0000313" key="1">
    <source>
        <dbReference type="EMBL" id="TQD77018.1"/>
    </source>
</evidence>
<organism evidence="1 2">
    <name type="scientific">Malus baccata</name>
    <name type="common">Siberian crab apple</name>
    <name type="synonym">Pyrus baccata</name>
    <dbReference type="NCBI Taxonomy" id="106549"/>
    <lineage>
        <taxon>Eukaryota</taxon>
        <taxon>Viridiplantae</taxon>
        <taxon>Streptophyta</taxon>
        <taxon>Embryophyta</taxon>
        <taxon>Tracheophyta</taxon>
        <taxon>Spermatophyta</taxon>
        <taxon>Magnoliopsida</taxon>
        <taxon>eudicotyledons</taxon>
        <taxon>Gunneridae</taxon>
        <taxon>Pentapetalae</taxon>
        <taxon>rosids</taxon>
        <taxon>fabids</taxon>
        <taxon>Rosales</taxon>
        <taxon>Rosaceae</taxon>
        <taxon>Amygdaloideae</taxon>
        <taxon>Maleae</taxon>
        <taxon>Malus</taxon>
    </lineage>
</organism>
<name>A0A540KS30_MALBA</name>